<dbReference type="AlphaFoldDB" id="A0A151A903"/>
<name>A0A151A903_9EURY</name>
<evidence type="ECO:0000313" key="3">
    <source>
        <dbReference type="Proteomes" id="UP000075321"/>
    </source>
</evidence>
<organism evidence="2 3">
    <name type="scientific">Halalkalicoccus paucihalophilus</name>
    <dbReference type="NCBI Taxonomy" id="1008153"/>
    <lineage>
        <taxon>Archaea</taxon>
        <taxon>Methanobacteriati</taxon>
        <taxon>Methanobacteriota</taxon>
        <taxon>Stenosarchaea group</taxon>
        <taxon>Halobacteria</taxon>
        <taxon>Halobacteriales</taxon>
        <taxon>Halococcaceae</taxon>
        <taxon>Halalkalicoccus</taxon>
    </lineage>
</organism>
<evidence type="ECO:0000259" key="1">
    <source>
        <dbReference type="Pfam" id="PF08350"/>
    </source>
</evidence>
<sequence length="215" mass="24214">MEEAGWVEEQSTREFELTLTGELLISHYDTFEENIEQVTEKKELFDQLQDDDVSIPVEVLESSTLATATEYDPHAVLNDFIEASMLEVDTLRGMLPIVSPVMNTHAARMLEEGTEVELIIDPTVLKNIATKYNDDYMRGIEADNFRLLIHPESIDVGIAMFGDLHAMFGAHGSEGHLSAALTGDTIEFFDWVETMYNQYRDNAVPVSDFMNEPSA</sequence>
<keyword evidence="3" id="KW-1185">Reference proteome</keyword>
<accession>A0A151A903</accession>
<dbReference type="InterPro" id="IPR013561">
    <property type="entry name" value="FilR1_middle_dom"/>
</dbReference>
<reference evidence="2 3" key="1">
    <citation type="submission" date="2016-02" db="EMBL/GenBank/DDBJ databases">
        <title>Genome sequence of Halalkalicoccus paucihalophilus DSM 24557.</title>
        <authorList>
            <person name="Poehlein A."/>
            <person name="Daniel R."/>
        </authorList>
    </citation>
    <scope>NUCLEOTIDE SEQUENCE [LARGE SCALE GENOMIC DNA]</scope>
    <source>
        <strain evidence="2 3">DSM 24557</strain>
    </source>
</reference>
<gene>
    <name evidence="2" type="ORF">HAPAU_40610</name>
</gene>
<comment type="caution">
    <text evidence="2">The sequence shown here is derived from an EMBL/GenBank/DDBJ whole genome shotgun (WGS) entry which is preliminary data.</text>
</comment>
<evidence type="ECO:0000313" key="2">
    <source>
        <dbReference type="EMBL" id="KYH23982.1"/>
    </source>
</evidence>
<proteinExistence type="predicted"/>
<dbReference type="Pfam" id="PF08350">
    <property type="entry name" value="FilR1_middle"/>
    <property type="match status" value="1"/>
</dbReference>
<feature type="domain" description="Methanogenesis regulatory protein FilR1 middle" evidence="1">
    <location>
        <begin position="73"/>
        <end position="202"/>
    </location>
</feature>
<dbReference type="Proteomes" id="UP000075321">
    <property type="component" value="Unassembled WGS sequence"/>
</dbReference>
<protein>
    <recommendedName>
        <fullName evidence="1">Methanogenesis regulatory protein FilR1 middle domain-containing protein</fullName>
    </recommendedName>
</protein>
<dbReference type="EMBL" id="LTAZ01000017">
    <property type="protein sequence ID" value="KYH23982.1"/>
    <property type="molecule type" value="Genomic_DNA"/>
</dbReference>
<dbReference type="PATRIC" id="fig|1008153.3.peg.4353"/>